<feature type="domain" description="Ubiquitin-like protease family profile" evidence="5">
    <location>
        <begin position="169"/>
        <end position="334"/>
    </location>
</feature>
<evidence type="ECO:0000256" key="3">
    <source>
        <dbReference type="ARBA" id="ARBA00022801"/>
    </source>
</evidence>
<protein>
    <recommendedName>
        <fullName evidence="5">Ubiquitin-like protease family profile domain-containing protein</fullName>
    </recommendedName>
</protein>
<feature type="region of interest" description="Disordered" evidence="4">
    <location>
        <begin position="395"/>
        <end position="467"/>
    </location>
</feature>
<organism evidence="6 7">
    <name type="scientific">Mycena metata</name>
    <dbReference type="NCBI Taxonomy" id="1033252"/>
    <lineage>
        <taxon>Eukaryota</taxon>
        <taxon>Fungi</taxon>
        <taxon>Dikarya</taxon>
        <taxon>Basidiomycota</taxon>
        <taxon>Agaricomycotina</taxon>
        <taxon>Agaricomycetes</taxon>
        <taxon>Agaricomycetidae</taxon>
        <taxon>Agaricales</taxon>
        <taxon>Marasmiineae</taxon>
        <taxon>Mycenaceae</taxon>
        <taxon>Mycena</taxon>
    </lineage>
</organism>
<accession>A0AAD7I2B4</accession>
<evidence type="ECO:0000256" key="2">
    <source>
        <dbReference type="ARBA" id="ARBA00022670"/>
    </source>
</evidence>
<feature type="region of interest" description="Disordered" evidence="4">
    <location>
        <begin position="484"/>
        <end position="513"/>
    </location>
</feature>
<dbReference type="GO" id="GO:0006508">
    <property type="term" value="P:proteolysis"/>
    <property type="evidence" value="ECO:0007669"/>
    <property type="project" value="UniProtKB-KW"/>
</dbReference>
<keyword evidence="7" id="KW-1185">Reference proteome</keyword>
<dbReference type="AlphaFoldDB" id="A0AAD7I2B4"/>
<dbReference type="PROSITE" id="PS50600">
    <property type="entry name" value="ULP_PROTEASE"/>
    <property type="match status" value="1"/>
</dbReference>
<gene>
    <name evidence="6" type="ORF">B0H16DRAFT_1426730</name>
</gene>
<evidence type="ECO:0000313" key="6">
    <source>
        <dbReference type="EMBL" id="KAJ7733516.1"/>
    </source>
</evidence>
<dbReference type="EMBL" id="JARKIB010000138">
    <property type="protein sequence ID" value="KAJ7733516.1"/>
    <property type="molecule type" value="Genomic_DNA"/>
</dbReference>
<dbReference type="SUPFAM" id="SSF54001">
    <property type="entry name" value="Cysteine proteinases"/>
    <property type="match status" value="1"/>
</dbReference>
<dbReference type="GO" id="GO:0019783">
    <property type="term" value="F:ubiquitin-like protein peptidase activity"/>
    <property type="evidence" value="ECO:0007669"/>
    <property type="project" value="UniProtKB-ARBA"/>
</dbReference>
<dbReference type="Gene3D" id="3.40.395.10">
    <property type="entry name" value="Adenoviral Proteinase, Chain A"/>
    <property type="match status" value="1"/>
</dbReference>
<name>A0AAD7I2B4_9AGAR</name>
<proteinExistence type="inferred from homology"/>
<evidence type="ECO:0000256" key="4">
    <source>
        <dbReference type="SAM" id="MobiDB-lite"/>
    </source>
</evidence>
<evidence type="ECO:0000259" key="5">
    <source>
        <dbReference type="PROSITE" id="PS50600"/>
    </source>
</evidence>
<feature type="compositionally biased region" description="Pro residues" evidence="4">
    <location>
        <begin position="432"/>
        <end position="441"/>
    </location>
</feature>
<keyword evidence="3" id="KW-0378">Hydrolase</keyword>
<comment type="caution">
    <text evidence="6">The sequence shown here is derived from an EMBL/GenBank/DDBJ whole genome shotgun (WGS) entry which is preliminary data.</text>
</comment>
<sequence length="513" mass="57649">MSGLPDALKIPDGPEKLSLPPNNLPVSGLINFQLPPQHKSTVYTDPTDYLAELPPTITTFNVTEIPTPPSVVVKALGRAILYDPEIKSIVLVHSPAHRAKGDRYPPWLATIWSAMERVREARALWRTAVDHVNSRLKNSAASDATERASAAIKALDLLPWDGVIKGFRAGGSIEDLARWFTTDWLRSDHEDQMLELLTSDLGLSDGSTSSIETTFFVNTLSQAYSDPEKYRTDRRFRWLRRLGASLATKDRLRVGTIGNKNENHWITLTIDSEKRAVGYGDGFRGKPSPSLRQHLNWWLFEHLGMEFKWSDIPVAKQDDPHSCGILSYFDLAHWFDSERFPLPKCTAASMADERIKMFLRIVERHQRKAHDFASDARDYEFTFAHSLGFGKEIVESDGEESEGDAGNSPSGSEYSVDDDDRDSASEIGSDPPSAPPSPSPRPIRSLPVRARTPSPPPGGKKRRKVRSTLITRWRLHLLFLDRAEVPRDSIEKHRRRSISPGPRNHQEGESQNP</sequence>
<reference evidence="6" key="1">
    <citation type="submission" date="2023-03" db="EMBL/GenBank/DDBJ databases">
        <title>Massive genome expansion in bonnet fungi (Mycena s.s.) driven by repeated elements and novel gene families across ecological guilds.</title>
        <authorList>
            <consortium name="Lawrence Berkeley National Laboratory"/>
            <person name="Harder C.B."/>
            <person name="Miyauchi S."/>
            <person name="Viragh M."/>
            <person name="Kuo A."/>
            <person name="Thoen E."/>
            <person name="Andreopoulos B."/>
            <person name="Lu D."/>
            <person name="Skrede I."/>
            <person name="Drula E."/>
            <person name="Henrissat B."/>
            <person name="Morin E."/>
            <person name="Kohler A."/>
            <person name="Barry K."/>
            <person name="LaButti K."/>
            <person name="Morin E."/>
            <person name="Salamov A."/>
            <person name="Lipzen A."/>
            <person name="Mereny Z."/>
            <person name="Hegedus B."/>
            <person name="Baldrian P."/>
            <person name="Stursova M."/>
            <person name="Weitz H."/>
            <person name="Taylor A."/>
            <person name="Grigoriev I.V."/>
            <person name="Nagy L.G."/>
            <person name="Martin F."/>
            <person name="Kauserud H."/>
        </authorList>
    </citation>
    <scope>NUCLEOTIDE SEQUENCE</scope>
    <source>
        <strain evidence="6">CBHHK182m</strain>
    </source>
</reference>
<evidence type="ECO:0000256" key="1">
    <source>
        <dbReference type="ARBA" id="ARBA00005234"/>
    </source>
</evidence>
<feature type="compositionally biased region" description="Basic and acidic residues" evidence="4">
    <location>
        <begin position="504"/>
        <end position="513"/>
    </location>
</feature>
<keyword evidence="2" id="KW-0645">Protease</keyword>
<dbReference type="GO" id="GO:0008234">
    <property type="term" value="F:cysteine-type peptidase activity"/>
    <property type="evidence" value="ECO:0007669"/>
    <property type="project" value="InterPro"/>
</dbReference>
<comment type="similarity">
    <text evidence="1">Belongs to the peptidase C48 family.</text>
</comment>
<dbReference type="InterPro" id="IPR038765">
    <property type="entry name" value="Papain-like_cys_pep_sf"/>
</dbReference>
<dbReference type="InterPro" id="IPR003653">
    <property type="entry name" value="Peptidase_C48_C"/>
</dbReference>
<dbReference type="Proteomes" id="UP001215598">
    <property type="component" value="Unassembled WGS sequence"/>
</dbReference>
<evidence type="ECO:0000313" key="7">
    <source>
        <dbReference type="Proteomes" id="UP001215598"/>
    </source>
</evidence>